<comment type="caution">
    <text evidence="2">The sequence shown here is derived from an EMBL/GenBank/DDBJ whole genome shotgun (WGS) entry which is preliminary data.</text>
</comment>
<sequence>MASAIPTTSRLSVVKFPSRSLPPRVCLLRVKPSLLHSQGGKDGRSECGNIPDEEKVKEKTEEMGERAKDYGREAKEKMEEKADEAKEKMEEKGDEAKESAESIGEKAKKSMHDAWEKMKEVVGGQEEEEEDRHRKDE</sequence>
<evidence type="ECO:0000313" key="3">
    <source>
        <dbReference type="Proteomes" id="UP000015453"/>
    </source>
</evidence>
<dbReference type="Gene3D" id="1.20.120.20">
    <property type="entry name" value="Apolipoprotein"/>
    <property type="match status" value="1"/>
</dbReference>
<keyword evidence="3" id="KW-1185">Reference proteome</keyword>
<dbReference type="AlphaFoldDB" id="S8C5G0"/>
<dbReference type="EMBL" id="AUSU01008168">
    <property type="protein sequence ID" value="EPS59681.1"/>
    <property type="molecule type" value="Genomic_DNA"/>
</dbReference>
<protein>
    <submittedName>
        <fullName evidence="2">Uncharacterized protein</fullName>
    </submittedName>
</protein>
<gene>
    <name evidence="2" type="ORF">M569_15130</name>
</gene>
<reference evidence="2 3" key="1">
    <citation type="journal article" date="2013" name="BMC Genomics">
        <title>The miniature genome of a carnivorous plant Genlisea aurea contains a low number of genes and short non-coding sequences.</title>
        <authorList>
            <person name="Leushkin E.V."/>
            <person name="Sutormin R.A."/>
            <person name="Nabieva E.R."/>
            <person name="Penin A.A."/>
            <person name="Kondrashov A.S."/>
            <person name="Logacheva M.D."/>
        </authorList>
    </citation>
    <scope>NUCLEOTIDE SEQUENCE [LARGE SCALE GENOMIC DNA]</scope>
</reference>
<name>S8C5G0_9LAMI</name>
<evidence type="ECO:0000256" key="1">
    <source>
        <dbReference type="SAM" id="MobiDB-lite"/>
    </source>
</evidence>
<feature type="compositionally biased region" description="Basic and acidic residues" evidence="1">
    <location>
        <begin position="52"/>
        <end position="120"/>
    </location>
</feature>
<feature type="region of interest" description="Disordered" evidence="1">
    <location>
        <begin position="34"/>
        <end position="137"/>
    </location>
</feature>
<dbReference type="Proteomes" id="UP000015453">
    <property type="component" value="Unassembled WGS sequence"/>
</dbReference>
<accession>S8C5G0</accession>
<proteinExistence type="predicted"/>
<organism evidence="2 3">
    <name type="scientific">Genlisea aurea</name>
    <dbReference type="NCBI Taxonomy" id="192259"/>
    <lineage>
        <taxon>Eukaryota</taxon>
        <taxon>Viridiplantae</taxon>
        <taxon>Streptophyta</taxon>
        <taxon>Embryophyta</taxon>
        <taxon>Tracheophyta</taxon>
        <taxon>Spermatophyta</taxon>
        <taxon>Magnoliopsida</taxon>
        <taxon>eudicotyledons</taxon>
        <taxon>Gunneridae</taxon>
        <taxon>Pentapetalae</taxon>
        <taxon>asterids</taxon>
        <taxon>lamiids</taxon>
        <taxon>Lamiales</taxon>
        <taxon>Lentibulariaceae</taxon>
        <taxon>Genlisea</taxon>
    </lineage>
</organism>
<evidence type="ECO:0000313" key="2">
    <source>
        <dbReference type="EMBL" id="EPS59681.1"/>
    </source>
</evidence>
<dbReference type="SUPFAM" id="SSF58113">
    <property type="entry name" value="Apolipoprotein A-I"/>
    <property type="match status" value="1"/>
</dbReference>